<dbReference type="EMBL" id="MU069712">
    <property type="protein sequence ID" value="KAF5835303.1"/>
    <property type="molecule type" value="Genomic_DNA"/>
</dbReference>
<evidence type="ECO:0000313" key="1">
    <source>
        <dbReference type="EMBL" id="KAF5835303.1"/>
    </source>
</evidence>
<keyword evidence="2" id="KW-1185">Reference proteome</keyword>
<evidence type="ECO:0008006" key="3">
    <source>
        <dbReference type="Google" id="ProtNLM"/>
    </source>
</evidence>
<organism evidence="1 2">
    <name type="scientific">Dunaliella salina</name>
    <name type="common">Green alga</name>
    <name type="synonym">Protococcus salinus</name>
    <dbReference type="NCBI Taxonomy" id="3046"/>
    <lineage>
        <taxon>Eukaryota</taxon>
        <taxon>Viridiplantae</taxon>
        <taxon>Chlorophyta</taxon>
        <taxon>core chlorophytes</taxon>
        <taxon>Chlorophyceae</taxon>
        <taxon>CS clade</taxon>
        <taxon>Chlamydomonadales</taxon>
        <taxon>Dunaliellaceae</taxon>
        <taxon>Dunaliella</taxon>
    </lineage>
</organism>
<protein>
    <recommendedName>
        <fullName evidence="3">Secreted protein</fullName>
    </recommendedName>
</protein>
<sequence length="70" mass="6356">MELSCAAGPAAVAGIWAGVSCMAAGPTAAVGVAAGGVGTETDVAAAAVAAAAGDSDGKTSARYCPTLSSL</sequence>
<gene>
    <name evidence="1" type="ORF">DUNSADRAFT_7583</name>
</gene>
<dbReference type="Proteomes" id="UP000815325">
    <property type="component" value="Unassembled WGS sequence"/>
</dbReference>
<proteinExistence type="predicted"/>
<evidence type="ECO:0000313" key="2">
    <source>
        <dbReference type="Proteomes" id="UP000815325"/>
    </source>
</evidence>
<accession>A0ABQ7GL12</accession>
<comment type="caution">
    <text evidence="1">The sequence shown here is derived from an EMBL/GenBank/DDBJ whole genome shotgun (WGS) entry which is preliminary data.</text>
</comment>
<name>A0ABQ7GL12_DUNSA</name>
<reference evidence="1" key="1">
    <citation type="submission" date="2017-08" db="EMBL/GenBank/DDBJ databases">
        <authorList>
            <person name="Polle J.E."/>
            <person name="Barry K."/>
            <person name="Cushman J."/>
            <person name="Schmutz J."/>
            <person name="Tran D."/>
            <person name="Hathwaick L.T."/>
            <person name="Yim W.C."/>
            <person name="Jenkins J."/>
            <person name="Mckie-Krisberg Z.M."/>
            <person name="Prochnik S."/>
            <person name="Lindquist E."/>
            <person name="Dockter R.B."/>
            <person name="Adam C."/>
            <person name="Molina H."/>
            <person name="Bunkerborg J."/>
            <person name="Jin E."/>
            <person name="Buchheim M."/>
            <person name="Magnuson J."/>
        </authorList>
    </citation>
    <scope>NUCLEOTIDE SEQUENCE</scope>
    <source>
        <strain evidence="1">CCAP 19/18</strain>
    </source>
</reference>